<feature type="compositionally biased region" description="Low complexity" evidence="8">
    <location>
        <begin position="109"/>
        <end position="130"/>
    </location>
</feature>
<dbReference type="OrthoDB" id="680041at2759"/>
<evidence type="ECO:0000256" key="4">
    <source>
        <dbReference type="ARBA" id="ARBA00022448"/>
    </source>
</evidence>
<keyword evidence="7" id="KW-0927">Auxin signaling pathway</keyword>
<feature type="compositionally biased region" description="Low complexity" evidence="8">
    <location>
        <begin position="240"/>
        <end position="256"/>
    </location>
</feature>
<keyword evidence="6" id="KW-0472">Membrane</keyword>
<dbReference type="GO" id="GO:0009734">
    <property type="term" value="P:auxin-activated signaling pathway"/>
    <property type="evidence" value="ECO:0007669"/>
    <property type="project" value="UniProtKB-KW"/>
</dbReference>
<evidence type="ECO:0000256" key="1">
    <source>
        <dbReference type="ARBA" id="ARBA00002281"/>
    </source>
</evidence>
<dbReference type="InterPro" id="IPR039621">
    <property type="entry name" value="BG1-like"/>
</dbReference>
<gene>
    <name evidence="9" type="ORF">MIMGU_mgv1a007281mg</name>
</gene>
<evidence type="ECO:0000256" key="3">
    <source>
        <dbReference type="ARBA" id="ARBA00010067"/>
    </source>
</evidence>
<dbReference type="EMBL" id="KI632284">
    <property type="protein sequence ID" value="EYU20312.1"/>
    <property type="molecule type" value="Genomic_DNA"/>
</dbReference>
<comment type="similarity">
    <text evidence="3">Belongs to the BIG GRAIN 1 (BG1) plant protein family.</text>
</comment>
<dbReference type="OMA" id="RELHMFD"/>
<feature type="region of interest" description="Disordered" evidence="8">
    <location>
        <begin position="237"/>
        <end position="256"/>
    </location>
</feature>
<feature type="compositionally biased region" description="Basic and acidic residues" evidence="8">
    <location>
        <begin position="177"/>
        <end position="190"/>
    </location>
</feature>
<evidence type="ECO:0000313" key="10">
    <source>
        <dbReference type="Proteomes" id="UP000030748"/>
    </source>
</evidence>
<accession>A0A022PV88</accession>
<sequence length="412" mass="45848">MYTREENYHYKTRKNSMNTPSFSSTLLDEIYRSIDGGAAAAEKPEGFNEKPLRKQGGGGCASVRRVCLVEKWMEKEANENVVAKKTAAAALLPELDNNDLLFFSSTSSSSDSSGALSSSSETEFFGSSSTKKPPKVSCFSSTRPKPVRTGATTRVETKPQKDNRFLFDDYNNNSNKKNQDHQKSKTGDDLLIKSKSRALKIYANLKKVKQPISPGGKLTSFINSFFTNGNNVINTKIQDSSKSSPKASSTTCSSASSFSRSCLSKYSPKSREKIKNGVQRSVRFNPVSVVVDQDLRPCGQKPVYERPPLPPNSLAKLKFSKMEKNIEVEDAAKNVLRGYCSKNGDNLSLFRKICDEQYDDEDDDDAMSDSSSDLFELDHLAFFGDKRFCEELPVYETTRLDTNRGVVSRLVR</sequence>
<dbReference type="PANTHER" id="PTHR33541:SF12">
    <property type="entry name" value="PROTEIN BIG GRAIN 1-LIKE A"/>
    <property type="match status" value="1"/>
</dbReference>
<dbReference type="AlphaFoldDB" id="A0A022PV88"/>
<keyword evidence="4" id="KW-0813">Transport</keyword>
<evidence type="ECO:0000256" key="7">
    <source>
        <dbReference type="ARBA" id="ARBA00023294"/>
    </source>
</evidence>
<name>A0A022PV88_ERYGU</name>
<dbReference type="GO" id="GO:0005886">
    <property type="term" value="C:plasma membrane"/>
    <property type="evidence" value="ECO:0007669"/>
    <property type="project" value="UniProtKB-SubCell"/>
</dbReference>
<dbReference type="PhylomeDB" id="A0A022PV88"/>
<evidence type="ECO:0000256" key="6">
    <source>
        <dbReference type="ARBA" id="ARBA00023136"/>
    </source>
</evidence>
<keyword evidence="10" id="KW-1185">Reference proteome</keyword>
<keyword evidence="5" id="KW-1003">Cell membrane</keyword>
<evidence type="ECO:0008006" key="11">
    <source>
        <dbReference type="Google" id="ProtNLM"/>
    </source>
</evidence>
<dbReference type="KEGG" id="egt:105977271"/>
<dbReference type="PANTHER" id="PTHR33541">
    <property type="entry name" value="PROTEIN BIG GRAIN 1-LIKE A-RELATED"/>
    <property type="match status" value="1"/>
</dbReference>
<dbReference type="eggNOG" id="ENOG502QWFY">
    <property type="taxonomic scope" value="Eukaryota"/>
</dbReference>
<protein>
    <recommendedName>
        <fullName evidence="11">Protein BIG GRAIN 1-like B</fullName>
    </recommendedName>
</protein>
<reference evidence="9 10" key="1">
    <citation type="journal article" date="2013" name="Proc. Natl. Acad. Sci. U.S.A.">
        <title>Fine-scale variation in meiotic recombination in Mimulus inferred from population shotgun sequencing.</title>
        <authorList>
            <person name="Hellsten U."/>
            <person name="Wright K.M."/>
            <person name="Jenkins J."/>
            <person name="Shu S."/>
            <person name="Yuan Y."/>
            <person name="Wessler S.R."/>
            <person name="Schmutz J."/>
            <person name="Willis J.H."/>
            <person name="Rokhsar D.S."/>
        </authorList>
    </citation>
    <scope>NUCLEOTIDE SEQUENCE [LARGE SCALE GENOMIC DNA]</scope>
    <source>
        <strain evidence="10">cv. DUN x IM62</strain>
    </source>
</reference>
<comment type="function">
    <text evidence="1">Involved in auxin transport. Regulator of the auxin signaling pathway.</text>
</comment>
<evidence type="ECO:0000313" key="9">
    <source>
        <dbReference type="EMBL" id="EYU20312.1"/>
    </source>
</evidence>
<evidence type="ECO:0000256" key="8">
    <source>
        <dbReference type="SAM" id="MobiDB-lite"/>
    </source>
</evidence>
<proteinExistence type="inferred from homology"/>
<organism evidence="9 10">
    <name type="scientific">Erythranthe guttata</name>
    <name type="common">Yellow monkey flower</name>
    <name type="synonym">Mimulus guttatus</name>
    <dbReference type="NCBI Taxonomy" id="4155"/>
    <lineage>
        <taxon>Eukaryota</taxon>
        <taxon>Viridiplantae</taxon>
        <taxon>Streptophyta</taxon>
        <taxon>Embryophyta</taxon>
        <taxon>Tracheophyta</taxon>
        <taxon>Spermatophyta</taxon>
        <taxon>Magnoliopsida</taxon>
        <taxon>eudicotyledons</taxon>
        <taxon>Gunneridae</taxon>
        <taxon>Pentapetalae</taxon>
        <taxon>asterids</taxon>
        <taxon>lamiids</taxon>
        <taxon>Lamiales</taxon>
        <taxon>Phrymaceae</taxon>
        <taxon>Erythranthe</taxon>
    </lineage>
</organism>
<dbReference type="Proteomes" id="UP000030748">
    <property type="component" value="Unassembled WGS sequence"/>
</dbReference>
<evidence type="ECO:0000256" key="2">
    <source>
        <dbReference type="ARBA" id="ARBA00004236"/>
    </source>
</evidence>
<comment type="subcellular location">
    <subcellularLocation>
        <location evidence="2">Cell membrane</location>
    </subcellularLocation>
</comment>
<dbReference type="STRING" id="4155.A0A022PV88"/>
<evidence type="ECO:0000256" key="5">
    <source>
        <dbReference type="ARBA" id="ARBA00022475"/>
    </source>
</evidence>
<feature type="region of interest" description="Disordered" evidence="8">
    <location>
        <begin position="109"/>
        <end position="190"/>
    </location>
</feature>
<feature type="compositionally biased region" description="Basic and acidic residues" evidence="8">
    <location>
        <begin position="155"/>
        <end position="167"/>
    </location>
</feature>